<evidence type="ECO:0000259" key="12">
    <source>
        <dbReference type="PROSITE" id="PS50004"/>
    </source>
</evidence>
<evidence type="ECO:0000256" key="11">
    <source>
        <dbReference type="ARBA" id="ARBA00024037"/>
    </source>
</evidence>
<feature type="domain" description="C2" evidence="12">
    <location>
        <begin position="1"/>
        <end position="103"/>
    </location>
</feature>
<keyword evidence="4" id="KW-1003">Cell membrane</keyword>
<dbReference type="Pfam" id="PF00168">
    <property type="entry name" value="C2"/>
    <property type="match status" value="2"/>
</dbReference>
<organism evidence="13 14">
    <name type="scientific">Solanum commersonii</name>
    <name type="common">Commerson's wild potato</name>
    <name type="synonym">Commerson's nightshade</name>
    <dbReference type="NCBI Taxonomy" id="4109"/>
    <lineage>
        <taxon>Eukaryota</taxon>
        <taxon>Viridiplantae</taxon>
        <taxon>Streptophyta</taxon>
        <taxon>Embryophyta</taxon>
        <taxon>Tracheophyta</taxon>
        <taxon>Spermatophyta</taxon>
        <taxon>Magnoliopsida</taxon>
        <taxon>eudicotyledons</taxon>
        <taxon>Gunneridae</taxon>
        <taxon>Pentapetalae</taxon>
        <taxon>asterids</taxon>
        <taxon>lamiids</taxon>
        <taxon>Solanales</taxon>
        <taxon>Solanaceae</taxon>
        <taxon>Solanoideae</taxon>
        <taxon>Solaneae</taxon>
        <taxon>Solanum</taxon>
    </lineage>
</organism>
<keyword evidence="6" id="KW-0479">Metal-binding</keyword>
<evidence type="ECO:0000256" key="8">
    <source>
        <dbReference type="ARBA" id="ARBA00023121"/>
    </source>
</evidence>
<keyword evidence="10" id="KW-0539">Nucleus</keyword>
<evidence type="ECO:0000256" key="4">
    <source>
        <dbReference type="ARBA" id="ARBA00022475"/>
    </source>
</evidence>
<dbReference type="GO" id="GO:0005634">
    <property type="term" value="C:nucleus"/>
    <property type="evidence" value="ECO:0007669"/>
    <property type="project" value="UniProtKB-SubCell"/>
</dbReference>
<keyword evidence="9" id="KW-0472">Membrane</keyword>
<dbReference type="Proteomes" id="UP000824120">
    <property type="component" value="Chromosome 3"/>
</dbReference>
<keyword evidence="7" id="KW-0106">Calcium</keyword>
<evidence type="ECO:0000256" key="6">
    <source>
        <dbReference type="ARBA" id="ARBA00022723"/>
    </source>
</evidence>
<keyword evidence="3" id="KW-0343">GTPase activation</keyword>
<dbReference type="CDD" id="cd04038">
    <property type="entry name" value="C2_ArfGAP"/>
    <property type="match status" value="2"/>
</dbReference>
<name>A0A9J6A2N3_SOLCO</name>
<dbReference type="OrthoDB" id="73919at2759"/>
<keyword evidence="8" id="KW-0446">Lipid-binding</keyword>
<dbReference type="GO" id="GO:0009738">
    <property type="term" value="P:abscisic acid-activated signaling pathway"/>
    <property type="evidence" value="ECO:0007669"/>
    <property type="project" value="UniProtKB-KW"/>
</dbReference>
<comment type="caution">
    <text evidence="13">The sequence shown here is derived from an EMBL/GenBank/DDBJ whole genome shotgun (WGS) entry which is preliminary data.</text>
</comment>
<dbReference type="GO" id="GO:0005886">
    <property type="term" value="C:plasma membrane"/>
    <property type="evidence" value="ECO:0007669"/>
    <property type="project" value="UniProtKB-SubCell"/>
</dbReference>
<dbReference type="SMART" id="SM00239">
    <property type="entry name" value="C2"/>
    <property type="match status" value="2"/>
</dbReference>
<dbReference type="AlphaFoldDB" id="A0A9J6A2N3"/>
<sequence>MENLLGILRIRVKKGVNLAVRDVRSSDTYVVVQMAKQKLKTRVIKKDVNPEWNEDLTLSVADPNLPVMLTVYDHDSFSKDDKMGDTEFDIKPLIEALKMNLSGLPDGTIITRIQPSRSNCLSEESNVVWKDGQVVQNMSLRLRNVECGEVELQLQWINIPGSKASSHQKFQMENLLGLLRVRVKRGINLAVRDVRSSDPYVVVKMAKQKLKTRVVKKDVNPEWNEDLTLSVADPNLPVMLTVYDHDMFSKDDKMGDAEFDIRPFLEALKMNLSGLPGGTIITRIQPCRSNCLSEESNVVWQDGQVVQDMCLRLRNVECGEIELQLQWINLPGSRGL</sequence>
<dbReference type="InterPro" id="IPR035892">
    <property type="entry name" value="C2_domain_sf"/>
</dbReference>
<dbReference type="PANTHER" id="PTHR45933:SF5">
    <property type="entry name" value="PROTEIN C2-DOMAIN ABA-RELATED 4"/>
    <property type="match status" value="1"/>
</dbReference>
<dbReference type="GO" id="GO:0005096">
    <property type="term" value="F:GTPase activator activity"/>
    <property type="evidence" value="ECO:0007669"/>
    <property type="project" value="UniProtKB-KW"/>
</dbReference>
<evidence type="ECO:0000256" key="3">
    <source>
        <dbReference type="ARBA" id="ARBA00022468"/>
    </source>
</evidence>
<evidence type="ECO:0000256" key="9">
    <source>
        <dbReference type="ARBA" id="ARBA00023136"/>
    </source>
</evidence>
<keyword evidence="14" id="KW-1185">Reference proteome</keyword>
<dbReference type="SUPFAM" id="SSF49562">
    <property type="entry name" value="C2 domain (Calcium/lipid-binding domain, CaLB)"/>
    <property type="match status" value="2"/>
</dbReference>
<proteinExistence type="inferred from homology"/>
<dbReference type="GO" id="GO:0046872">
    <property type="term" value="F:metal ion binding"/>
    <property type="evidence" value="ECO:0007669"/>
    <property type="project" value="UniProtKB-KW"/>
</dbReference>
<dbReference type="InterPro" id="IPR000008">
    <property type="entry name" value="C2_dom"/>
</dbReference>
<dbReference type="InterPro" id="IPR044562">
    <property type="entry name" value="CAR1-11"/>
</dbReference>
<evidence type="ECO:0000256" key="2">
    <source>
        <dbReference type="ARBA" id="ARBA00004236"/>
    </source>
</evidence>
<evidence type="ECO:0000313" key="13">
    <source>
        <dbReference type="EMBL" id="KAG5618870.1"/>
    </source>
</evidence>
<dbReference type="EMBL" id="JACXVP010000003">
    <property type="protein sequence ID" value="KAG5618870.1"/>
    <property type="molecule type" value="Genomic_DNA"/>
</dbReference>
<protein>
    <recommendedName>
        <fullName evidence="12">C2 domain-containing protein</fullName>
    </recommendedName>
</protein>
<gene>
    <name evidence="13" type="ORF">H5410_018694</name>
</gene>
<evidence type="ECO:0000256" key="5">
    <source>
        <dbReference type="ARBA" id="ARBA00022682"/>
    </source>
</evidence>
<feature type="domain" description="C2" evidence="12">
    <location>
        <begin position="160"/>
        <end position="274"/>
    </location>
</feature>
<keyword evidence="5" id="KW-0938">Abscisic acid signaling pathway</keyword>
<comment type="subcellular location">
    <subcellularLocation>
        <location evidence="2">Cell membrane</location>
    </subcellularLocation>
    <subcellularLocation>
        <location evidence="1">Nucleus</location>
    </subcellularLocation>
</comment>
<evidence type="ECO:0000256" key="1">
    <source>
        <dbReference type="ARBA" id="ARBA00004123"/>
    </source>
</evidence>
<dbReference type="PANTHER" id="PTHR45933">
    <property type="entry name" value="PROTEIN C2-DOMAIN ABA-RELATED 4"/>
    <property type="match status" value="1"/>
</dbReference>
<evidence type="ECO:0000313" key="14">
    <source>
        <dbReference type="Proteomes" id="UP000824120"/>
    </source>
</evidence>
<evidence type="ECO:0000256" key="7">
    <source>
        <dbReference type="ARBA" id="ARBA00022837"/>
    </source>
</evidence>
<evidence type="ECO:0000256" key="10">
    <source>
        <dbReference type="ARBA" id="ARBA00023242"/>
    </source>
</evidence>
<dbReference type="PROSITE" id="PS50004">
    <property type="entry name" value="C2"/>
    <property type="match status" value="2"/>
</dbReference>
<dbReference type="GO" id="GO:0008289">
    <property type="term" value="F:lipid binding"/>
    <property type="evidence" value="ECO:0007669"/>
    <property type="project" value="UniProtKB-KW"/>
</dbReference>
<accession>A0A9J6A2N3</accession>
<dbReference type="Gene3D" id="2.60.40.150">
    <property type="entry name" value="C2 domain"/>
    <property type="match status" value="2"/>
</dbReference>
<reference evidence="13 14" key="1">
    <citation type="submission" date="2020-09" db="EMBL/GenBank/DDBJ databases">
        <title>De no assembly of potato wild relative species, Solanum commersonii.</title>
        <authorList>
            <person name="Cho K."/>
        </authorList>
    </citation>
    <scope>NUCLEOTIDE SEQUENCE [LARGE SCALE GENOMIC DNA]</scope>
    <source>
        <strain evidence="13">LZ3.2</strain>
        <tissue evidence="13">Leaf</tissue>
    </source>
</reference>
<comment type="similarity">
    <text evidence="11">Belongs to the plant CAR protein family.</text>
</comment>